<protein>
    <recommendedName>
        <fullName evidence="5">Tat pathway signal sequence domain protein</fullName>
    </recommendedName>
</protein>
<evidence type="ECO:0000313" key="3">
    <source>
        <dbReference type="EMBL" id="SFF79879.1"/>
    </source>
</evidence>
<dbReference type="Gene3D" id="1.50.10.20">
    <property type="match status" value="1"/>
</dbReference>
<dbReference type="STRING" id="380248.SAMN05216251_12961"/>
<keyword evidence="4" id="KW-1185">Reference proteome</keyword>
<organism evidence="3 4">
    <name type="scientific">Actinacidiphila alni</name>
    <dbReference type="NCBI Taxonomy" id="380248"/>
    <lineage>
        <taxon>Bacteria</taxon>
        <taxon>Bacillati</taxon>
        <taxon>Actinomycetota</taxon>
        <taxon>Actinomycetes</taxon>
        <taxon>Kitasatosporales</taxon>
        <taxon>Streptomycetaceae</taxon>
        <taxon>Actinacidiphila</taxon>
    </lineage>
</organism>
<evidence type="ECO:0008006" key="5">
    <source>
        <dbReference type="Google" id="ProtNLM"/>
    </source>
</evidence>
<feature type="chain" id="PRO_5011670093" description="Tat pathway signal sequence domain protein" evidence="2">
    <location>
        <begin position="36"/>
        <end position="432"/>
    </location>
</feature>
<dbReference type="Proteomes" id="UP000199323">
    <property type="component" value="Unassembled WGS sequence"/>
</dbReference>
<dbReference type="EMBL" id="FONG01000029">
    <property type="protein sequence ID" value="SFF79879.1"/>
    <property type="molecule type" value="Genomic_DNA"/>
</dbReference>
<feature type="compositionally biased region" description="Low complexity" evidence="1">
    <location>
        <begin position="39"/>
        <end position="56"/>
    </location>
</feature>
<dbReference type="PROSITE" id="PS51318">
    <property type="entry name" value="TAT"/>
    <property type="match status" value="1"/>
</dbReference>
<reference evidence="3 4" key="1">
    <citation type="submission" date="2016-10" db="EMBL/GenBank/DDBJ databases">
        <authorList>
            <person name="de Groot N.N."/>
        </authorList>
    </citation>
    <scope>NUCLEOTIDE SEQUENCE [LARGE SCALE GENOMIC DNA]</scope>
    <source>
        <strain evidence="3 4">CGMCC 4.3510</strain>
    </source>
</reference>
<accession>A0A1I2LN66</accession>
<gene>
    <name evidence="3" type="ORF">SAMN05216251_12961</name>
</gene>
<evidence type="ECO:0000256" key="2">
    <source>
        <dbReference type="SAM" id="SignalP"/>
    </source>
</evidence>
<feature type="signal peptide" evidence="2">
    <location>
        <begin position="1"/>
        <end position="35"/>
    </location>
</feature>
<sequence length="432" mass="46599">MTRRSSTPSRRTFLTAASGSAAALLTGALATPAVASTQPGRAGRPGRPVRPGWPDGDPAASVGRAFAFLDAKFDEYGTGDALRVPRSYTGGFFETPTWTFVSSFAYDDALMIIAWLGRGRPGDVHRATVLGDTLLYAQDHDPIGDGRTRASYQPDSFTPPTGNLDIGSPAAYTGNQAWVGMAFAHLYARTRHHRFLDGALRAADWIQRHTFDGTRAPYGYTGGRTADDQPNTYKATEHNIDTGAFFTMLARLTGKQVWRGRAAVAFSFVDAMRDRAGGHLWTGTDPDGVTTNRTPIPEDVQTWAYLATLDHRYSGSVDWVLRKLTAHDAGVSGVSFSDTDVSKVWLEGTAHTALAVRTRAARGDDRRAADLLRNIERAQATTPVGDGRGIPAASSDGLDTGFGDTYYASLHTGATAWYLLAALGHNPFRLPR</sequence>
<dbReference type="InterPro" id="IPR006311">
    <property type="entry name" value="TAT_signal"/>
</dbReference>
<dbReference type="InterPro" id="IPR008928">
    <property type="entry name" value="6-hairpin_glycosidase_sf"/>
</dbReference>
<dbReference type="GO" id="GO:0005975">
    <property type="term" value="P:carbohydrate metabolic process"/>
    <property type="evidence" value="ECO:0007669"/>
    <property type="project" value="InterPro"/>
</dbReference>
<name>A0A1I2LN66_9ACTN</name>
<dbReference type="RefSeq" id="WP_093717403.1">
    <property type="nucleotide sequence ID" value="NZ_FONG01000029.1"/>
</dbReference>
<dbReference type="OrthoDB" id="1171174at2"/>
<keyword evidence="2" id="KW-0732">Signal</keyword>
<dbReference type="SUPFAM" id="SSF48208">
    <property type="entry name" value="Six-hairpin glycosidases"/>
    <property type="match status" value="1"/>
</dbReference>
<proteinExistence type="predicted"/>
<evidence type="ECO:0000313" key="4">
    <source>
        <dbReference type="Proteomes" id="UP000199323"/>
    </source>
</evidence>
<feature type="region of interest" description="Disordered" evidence="1">
    <location>
        <begin position="34"/>
        <end position="56"/>
    </location>
</feature>
<evidence type="ECO:0000256" key="1">
    <source>
        <dbReference type="SAM" id="MobiDB-lite"/>
    </source>
</evidence>
<dbReference type="AlphaFoldDB" id="A0A1I2LN66"/>